<feature type="domain" description="DUF1989" evidence="1">
    <location>
        <begin position="6"/>
        <end position="169"/>
    </location>
</feature>
<sequence>MIERRTIPAGGGTGLRLRCGERLRVIDPAGGQSGDLVAFSADGRERLSNGRTFDYCGKIYLSTGDVLWSDRSTPMLTVEADDVGRHDFLYGACTPEMYRIQYGIEAGHANCHDNLSAALRECGIAPEPLPTPFNLFMCVDVAADGRLVFRPPQSRAGDALVLRAEMDLVIAVSARPAATCNGGAPTRPLAIEILGAATGDAA</sequence>
<dbReference type="PANTHER" id="PTHR31527">
    <property type="entry name" value="RE64534P"/>
    <property type="match status" value="1"/>
</dbReference>
<reference evidence="2" key="1">
    <citation type="submission" date="2023-02" db="EMBL/GenBank/DDBJ databases">
        <title>Tahibacter soli sp. nov. isolated from soil.</title>
        <authorList>
            <person name="Baek J.H."/>
            <person name="Lee J.K."/>
            <person name="Choi D.G."/>
            <person name="Jeon C.O."/>
        </authorList>
    </citation>
    <scope>NUCLEOTIDE SEQUENCE</scope>
    <source>
        <strain evidence="2">BL</strain>
    </source>
</reference>
<evidence type="ECO:0000259" key="1">
    <source>
        <dbReference type="Pfam" id="PF09347"/>
    </source>
</evidence>
<keyword evidence="3" id="KW-1185">Reference proteome</keyword>
<organism evidence="2 3">
    <name type="scientific">Tahibacter soli</name>
    <dbReference type="NCBI Taxonomy" id="2983605"/>
    <lineage>
        <taxon>Bacteria</taxon>
        <taxon>Pseudomonadati</taxon>
        <taxon>Pseudomonadota</taxon>
        <taxon>Gammaproteobacteria</taxon>
        <taxon>Lysobacterales</taxon>
        <taxon>Rhodanobacteraceae</taxon>
        <taxon>Tahibacter</taxon>
    </lineage>
</organism>
<name>A0A9X4BM51_9GAMM</name>
<dbReference type="Pfam" id="PF09347">
    <property type="entry name" value="DUF1989"/>
    <property type="match status" value="1"/>
</dbReference>
<protein>
    <submittedName>
        <fullName evidence="2">Urea carboxylase-associated family protein</fullName>
    </submittedName>
</protein>
<dbReference type="AlphaFoldDB" id="A0A9X4BM51"/>
<comment type="caution">
    <text evidence="2">The sequence shown here is derived from an EMBL/GenBank/DDBJ whole genome shotgun (WGS) entry which is preliminary data.</text>
</comment>
<evidence type="ECO:0000313" key="2">
    <source>
        <dbReference type="EMBL" id="MDC8015972.1"/>
    </source>
</evidence>
<dbReference type="EMBL" id="JAOVZO020000023">
    <property type="protein sequence ID" value="MDC8015972.1"/>
    <property type="molecule type" value="Genomic_DNA"/>
</dbReference>
<accession>A0A9X4BM51</accession>
<dbReference type="RefSeq" id="WP_263543090.1">
    <property type="nucleotide sequence ID" value="NZ_JAOVZO020000023.1"/>
</dbReference>
<proteinExistence type="predicted"/>
<dbReference type="Proteomes" id="UP001139971">
    <property type="component" value="Unassembled WGS sequence"/>
</dbReference>
<dbReference type="InterPro" id="IPR018959">
    <property type="entry name" value="DUF1989"/>
</dbReference>
<dbReference type="PANTHER" id="PTHR31527:SF0">
    <property type="entry name" value="RE64534P"/>
    <property type="match status" value="1"/>
</dbReference>
<gene>
    <name evidence="2" type="ORF">OD750_025895</name>
</gene>
<evidence type="ECO:0000313" key="3">
    <source>
        <dbReference type="Proteomes" id="UP001139971"/>
    </source>
</evidence>